<dbReference type="STRING" id="436010.A0A167SKN5"/>
<evidence type="ECO:0000313" key="2">
    <source>
        <dbReference type="Proteomes" id="UP000076532"/>
    </source>
</evidence>
<organism evidence="1 2">
    <name type="scientific">Athelia psychrophila</name>
    <dbReference type="NCBI Taxonomy" id="1759441"/>
    <lineage>
        <taxon>Eukaryota</taxon>
        <taxon>Fungi</taxon>
        <taxon>Dikarya</taxon>
        <taxon>Basidiomycota</taxon>
        <taxon>Agaricomycotina</taxon>
        <taxon>Agaricomycetes</taxon>
        <taxon>Agaricomycetidae</taxon>
        <taxon>Atheliales</taxon>
        <taxon>Atheliaceae</taxon>
        <taxon>Athelia</taxon>
    </lineage>
</organism>
<keyword evidence="2" id="KW-1185">Reference proteome</keyword>
<proteinExistence type="predicted"/>
<dbReference type="OrthoDB" id="2011702at2759"/>
<name>A0A167SKN5_9AGAM</name>
<sequence length="278" mass="30546">MLLHWCNLVPEGSSSLSAIRFTEPVRVRCIRIFPSEAVPFSQIPEAIARTEPDAFMLEVFFNALPVHNPADGKPKPKASNALVSTLLAYVGEEMEFTVGMGADWATRLMIFKGALESVSIAIYGDTVTEVPPPHTTYEPGQTQVPDPMPLTRSLDPSNSAEPTWLAKELLALIPESPPLALVIRLMLCLKPLSDDWDLPEFPHIYADLEANEGDFDLEQAFWIMRKPVPDDISVEALESFANRVASAVGPKSLDQSYSIAGILSRAASQHPEMAHLIL</sequence>
<accession>A0A167SKN5</accession>
<feature type="non-terminal residue" evidence="1">
    <location>
        <position position="278"/>
    </location>
</feature>
<evidence type="ECO:0000313" key="1">
    <source>
        <dbReference type="EMBL" id="KZP02009.1"/>
    </source>
</evidence>
<protein>
    <submittedName>
        <fullName evidence="1">Uncharacterized protein</fullName>
    </submittedName>
</protein>
<dbReference type="EMBL" id="KV419190">
    <property type="protein sequence ID" value="KZP02009.1"/>
    <property type="molecule type" value="Genomic_DNA"/>
</dbReference>
<dbReference type="AlphaFoldDB" id="A0A167SKN5"/>
<gene>
    <name evidence="1" type="ORF">FIBSPDRAFT_166143</name>
</gene>
<reference evidence="1 2" key="1">
    <citation type="journal article" date="2016" name="Mol. Biol. Evol.">
        <title>Comparative Genomics of Early-Diverging Mushroom-Forming Fungi Provides Insights into the Origins of Lignocellulose Decay Capabilities.</title>
        <authorList>
            <person name="Nagy L.G."/>
            <person name="Riley R."/>
            <person name="Tritt A."/>
            <person name="Adam C."/>
            <person name="Daum C."/>
            <person name="Floudas D."/>
            <person name="Sun H."/>
            <person name="Yadav J.S."/>
            <person name="Pangilinan J."/>
            <person name="Larsson K.H."/>
            <person name="Matsuura K."/>
            <person name="Barry K."/>
            <person name="Labutti K."/>
            <person name="Kuo R."/>
            <person name="Ohm R.A."/>
            <person name="Bhattacharya S.S."/>
            <person name="Shirouzu T."/>
            <person name="Yoshinaga Y."/>
            <person name="Martin F.M."/>
            <person name="Grigoriev I.V."/>
            <person name="Hibbett D.S."/>
        </authorList>
    </citation>
    <scope>NUCLEOTIDE SEQUENCE [LARGE SCALE GENOMIC DNA]</scope>
    <source>
        <strain evidence="1 2">CBS 109695</strain>
    </source>
</reference>
<dbReference type="Proteomes" id="UP000076532">
    <property type="component" value="Unassembled WGS sequence"/>
</dbReference>